<organism evidence="8 10">
    <name type="scientific">Flavobacterium glycines</name>
    <dbReference type="NCBI Taxonomy" id="551990"/>
    <lineage>
        <taxon>Bacteria</taxon>
        <taxon>Pseudomonadati</taxon>
        <taxon>Bacteroidota</taxon>
        <taxon>Flavobacteriia</taxon>
        <taxon>Flavobacteriales</taxon>
        <taxon>Flavobacteriaceae</taxon>
        <taxon>Flavobacterium</taxon>
    </lineage>
</organism>
<dbReference type="PANTHER" id="PTHR42800:SF1">
    <property type="entry name" value="EXOINULINASE INUD (AFU_ORTHOLOGUE AFUA_5G00480)"/>
    <property type="match status" value="1"/>
</dbReference>
<dbReference type="EMBL" id="FNEO01000001">
    <property type="protein sequence ID" value="SDI94699.1"/>
    <property type="molecule type" value="Genomic_DNA"/>
</dbReference>
<dbReference type="Proteomes" id="UP000182367">
    <property type="component" value="Unassembled WGS sequence"/>
</dbReference>
<dbReference type="SUPFAM" id="SSF75005">
    <property type="entry name" value="Arabinanase/levansucrase/invertase"/>
    <property type="match status" value="1"/>
</dbReference>
<dbReference type="InterPro" id="IPR023296">
    <property type="entry name" value="Glyco_hydro_beta-prop_sf"/>
</dbReference>
<comment type="caution">
    <text evidence="8">The sequence shown here is derived from an EMBL/GenBank/DDBJ whole genome shotgun (WGS) entry which is preliminary data.</text>
</comment>
<dbReference type="GO" id="GO:0005737">
    <property type="term" value="C:cytoplasm"/>
    <property type="evidence" value="ECO:0007669"/>
    <property type="project" value="TreeGrafter"/>
</dbReference>
<reference evidence="8" key="2">
    <citation type="submission" date="2016-03" db="EMBL/GenBank/DDBJ databases">
        <authorList>
            <person name="Ploux O."/>
        </authorList>
    </citation>
    <scope>NUCLEOTIDE SEQUENCE</scope>
    <source>
        <strain evidence="8">NBRC 105008</strain>
    </source>
</reference>
<evidence type="ECO:0000313" key="12">
    <source>
        <dbReference type="Proteomes" id="UP000321579"/>
    </source>
</evidence>
<accession>A0A1B9DRH6</accession>
<evidence type="ECO:0000313" key="8">
    <source>
        <dbReference type="EMBL" id="OCB72294.1"/>
    </source>
</evidence>
<dbReference type="GO" id="GO:0004575">
    <property type="term" value="F:sucrose alpha-glucosidase activity"/>
    <property type="evidence" value="ECO:0007669"/>
    <property type="project" value="TreeGrafter"/>
</dbReference>
<reference evidence="9 11" key="3">
    <citation type="submission" date="2016-10" db="EMBL/GenBank/DDBJ databases">
        <authorList>
            <person name="Varghese N."/>
            <person name="Submissions S."/>
        </authorList>
    </citation>
    <scope>NUCLEOTIDE SEQUENCE [LARGE SCALE GENOMIC DNA]</scope>
    <source>
        <strain evidence="9 11">Gm-149</strain>
    </source>
</reference>
<reference evidence="10" key="1">
    <citation type="submission" date="2016-03" db="EMBL/GenBank/DDBJ databases">
        <title>Draft genome sequence of Paenibacillus glacialis DSM 22343.</title>
        <authorList>
            <person name="Shin S.-K."/>
            <person name="Yi H."/>
        </authorList>
    </citation>
    <scope>NUCLEOTIDE SEQUENCE [LARGE SCALE GENOMIC DNA]</scope>
    <source>
        <strain evidence="10">NBRC 105008</strain>
    </source>
</reference>
<name>A0A1B9DRH6_9FLAO</name>
<dbReference type="CDD" id="cd18622">
    <property type="entry name" value="GH32_Inu-like"/>
    <property type="match status" value="1"/>
</dbReference>
<evidence type="ECO:0000313" key="9">
    <source>
        <dbReference type="EMBL" id="SDI94699.1"/>
    </source>
</evidence>
<reference evidence="7 12" key="4">
    <citation type="submission" date="2019-07" db="EMBL/GenBank/DDBJ databases">
        <title>Whole genome shotgun sequence of Flavobacterium glycines NBRC 105008.</title>
        <authorList>
            <person name="Hosoyama A."/>
            <person name="Uohara A."/>
            <person name="Ohji S."/>
            <person name="Ichikawa N."/>
        </authorList>
    </citation>
    <scope>NUCLEOTIDE SEQUENCE [LARGE SCALE GENOMIC DNA]</scope>
    <source>
        <strain evidence="7 12">NBRC 105008</strain>
    </source>
</reference>
<keyword evidence="11" id="KW-1185">Reference proteome</keyword>
<keyword evidence="2 4" id="KW-0378">Hydrolase</keyword>
<dbReference type="OrthoDB" id="9759709at2"/>
<sequence length="512" mass="59225">MENFKKIIGIYLMVLFAAFLLSDTVHSQTSEVKEKFRPKLHFTPERNWINDPNGMFFLNGEYHLFYQHNPYGDKWGHMSWGHVVSTDLIKWNHLPVAMEEENGVMIFSGSAVVDRKNSSGFGTDAQPALVAIYTSYDGKTGFQHQSIAYSNDKGKTFTKYEGNPVINISSKDFRDPKVFWYEPEQKWIMALALSAEKKILFYSSKNLKDWNSMSEFGPKGAIGGVWECPDLFTLNYKATTKWVLAVSLGNGSIAGGSGSQYFIGEFDGKNFVPDQSVSEKIEGFNYFDYGKDFYAAVTWNGAPEEKGTKTWLGWMNNWQYANEIPTHGWRGSMSLPRKLILDKEDGDYFIRQEPVQSVKRYRKSKTILENESITSINKKIEDLDLKELTFEMDYKFKPNKIKDFLEFEIVNNDKSLFQLTFNKDTNEFVLNRFDNELKTEFQSTQKITLLNNADKYVNVRLFADKNSVEVFINNGRYVFTNLIFPKDFNTKIYFRSIDDSMSKMKSITTSKY</sequence>
<dbReference type="PROSITE" id="PS00609">
    <property type="entry name" value="GLYCOSYL_HYDROL_F32"/>
    <property type="match status" value="1"/>
</dbReference>
<keyword evidence="3 4" id="KW-0326">Glycosidase</keyword>
<dbReference type="Proteomes" id="UP000321579">
    <property type="component" value="Unassembled WGS sequence"/>
</dbReference>
<dbReference type="EMBL" id="BJVF01000001">
    <property type="protein sequence ID" value="GEL09761.1"/>
    <property type="molecule type" value="Genomic_DNA"/>
</dbReference>
<evidence type="ECO:0000256" key="3">
    <source>
        <dbReference type="ARBA" id="ARBA00023295"/>
    </source>
</evidence>
<dbReference type="InterPro" id="IPR001362">
    <property type="entry name" value="Glyco_hydro_32"/>
</dbReference>
<dbReference type="Proteomes" id="UP000093226">
    <property type="component" value="Unassembled WGS sequence"/>
</dbReference>
<feature type="domain" description="Glycosyl hydrolase family 32 N-terminal" evidence="5">
    <location>
        <begin position="41"/>
        <end position="346"/>
    </location>
</feature>
<dbReference type="InterPro" id="IPR013189">
    <property type="entry name" value="Glyco_hydro_32_C"/>
</dbReference>
<evidence type="ECO:0000313" key="11">
    <source>
        <dbReference type="Proteomes" id="UP000182367"/>
    </source>
</evidence>
<gene>
    <name evidence="8" type="ORF">FBGL_06440</name>
    <name evidence="7" type="ORF">FGL01_05000</name>
    <name evidence="9" type="ORF">SAMN05192550_1228</name>
</gene>
<evidence type="ECO:0000256" key="1">
    <source>
        <dbReference type="ARBA" id="ARBA00009902"/>
    </source>
</evidence>
<dbReference type="SUPFAM" id="SSF49899">
    <property type="entry name" value="Concanavalin A-like lectins/glucanases"/>
    <property type="match status" value="1"/>
</dbReference>
<evidence type="ECO:0000313" key="7">
    <source>
        <dbReference type="EMBL" id="GEL09761.1"/>
    </source>
</evidence>
<evidence type="ECO:0000256" key="4">
    <source>
        <dbReference type="RuleBase" id="RU362110"/>
    </source>
</evidence>
<dbReference type="SMART" id="SM00640">
    <property type="entry name" value="Glyco_32"/>
    <property type="match status" value="1"/>
</dbReference>
<evidence type="ECO:0000313" key="10">
    <source>
        <dbReference type="Proteomes" id="UP000093226"/>
    </source>
</evidence>
<dbReference type="InterPro" id="IPR013148">
    <property type="entry name" value="Glyco_hydro_32_N"/>
</dbReference>
<dbReference type="EMBL" id="LVEO01000013">
    <property type="protein sequence ID" value="OCB72294.1"/>
    <property type="molecule type" value="Genomic_DNA"/>
</dbReference>
<dbReference type="RefSeq" id="WP_066326768.1">
    <property type="nucleotide sequence ID" value="NZ_BJVF01000001.1"/>
</dbReference>
<dbReference type="GO" id="GO:0005987">
    <property type="term" value="P:sucrose catabolic process"/>
    <property type="evidence" value="ECO:0007669"/>
    <property type="project" value="TreeGrafter"/>
</dbReference>
<dbReference type="Gene3D" id="2.60.120.560">
    <property type="entry name" value="Exo-inulinase, domain 1"/>
    <property type="match status" value="1"/>
</dbReference>
<dbReference type="STRING" id="551990.SAMN05192550_1228"/>
<comment type="similarity">
    <text evidence="1 4">Belongs to the glycosyl hydrolase 32 family.</text>
</comment>
<evidence type="ECO:0000259" key="6">
    <source>
        <dbReference type="Pfam" id="PF08244"/>
    </source>
</evidence>
<protein>
    <submittedName>
        <fullName evidence="9">Fructan beta-fructosidase</fullName>
    </submittedName>
</protein>
<proteinExistence type="inferred from homology"/>
<dbReference type="AlphaFoldDB" id="A0A1B9DRH6"/>
<dbReference type="PANTHER" id="PTHR42800">
    <property type="entry name" value="EXOINULINASE INUD (AFU_ORTHOLOGUE AFUA_5G00480)"/>
    <property type="match status" value="1"/>
</dbReference>
<evidence type="ECO:0000259" key="5">
    <source>
        <dbReference type="Pfam" id="PF00251"/>
    </source>
</evidence>
<evidence type="ECO:0000256" key="2">
    <source>
        <dbReference type="ARBA" id="ARBA00022801"/>
    </source>
</evidence>
<dbReference type="InterPro" id="IPR018053">
    <property type="entry name" value="Glyco_hydro_32_AS"/>
</dbReference>
<dbReference type="Pfam" id="PF08244">
    <property type="entry name" value="Glyco_hydro_32C"/>
    <property type="match status" value="1"/>
</dbReference>
<dbReference type="Pfam" id="PF00251">
    <property type="entry name" value="Glyco_hydro_32N"/>
    <property type="match status" value="1"/>
</dbReference>
<feature type="domain" description="Glycosyl hydrolase family 32 C-terminal" evidence="6">
    <location>
        <begin position="359"/>
        <end position="507"/>
    </location>
</feature>
<dbReference type="InterPro" id="IPR013320">
    <property type="entry name" value="ConA-like_dom_sf"/>
</dbReference>
<dbReference type="Gene3D" id="2.115.10.20">
    <property type="entry name" value="Glycosyl hydrolase domain, family 43"/>
    <property type="match status" value="1"/>
</dbReference>